<feature type="compositionally biased region" description="Basic and acidic residues" evidence="1">
    <location>
        <begin position="13"/>
        <end position="24"/>
    </location>
</feature>
<name>A0ABR1G9F5_AURAN</name>
<gene>
    <name evidence="2" type="ORF">SO694_00004155</name>
</gene>
<evidence type="ECO:0000256" key="1">
    <source>
        <dbReference type="SAM" id="MobiDB-lite"/>
    </source>
</evidence>
<evidence type="ECO:0000313" key="3">
    <source>
        <dbReference type="Proteomes" id="UP001363151"/>
    </source>
</evidence>
<keyword evidence="3" id="KW-1185">Reference proteome</keyword>
<sequence>MPAPEPAPKRAKRADATTPEKDVVADGCDLANSAPAPLSTSLENAAPTRDDDDTLPTRDDGLDEALPTRDDDDTDGATAALADALRAAVARAEAACPTSALQNSRRALNLEASDAALRAAVAAYVASSGAGALARAYVGGGALEVQGVQDIRVVARCGPQELHRDHQMGPRKGAVIALSLDGAPLGTEFVAGTHLVEEGAALSRYVADNRYATKRAPKAAAMERHLRAARLLAAADASLMVYDPFVYHRGAAAAAAKTAGRVFVMLGAADLAAADKRAMRSTNDIKRPWKVRV</sequence>
<evidence type="ECO:0000313" key="2">
    <source>
        <dbReference type="EMBL" id="KAK7249622.1"/>
    </source>
</evidence>
<proteinExistence type="predicted"/>
<comment type="caution">
    <text evidence="2">The sequence shown here is derived from an EMBL/GenBank/DDBJ whole genome shotgun (WGS) entry which is preliminary data.</text>
</comment>
<protein>
    <submittedName>
        <fullName evidence="2">Uncharacterized protein</fullName>
    </submittedName>
</protein>
<reference evidence="2 3" key="1">
    <citation type="submission" date="2024-03" db="EMBL/GenBank/DDBJ databases">
        <title>Aureococcus anophagefferens CCMP1851 and Kratosvirus quantuckense: Draft genome of a second virus-susceptible host strain in the model system.</title>
        <authorList>
            <person name="Chase E."/>
            <person name="Truchon A.R."/>
            <person name="Schepens W."/>
            <person name="Wilhelm S.W."/>
        </authorList>
    </citation>
    <scope>NUCLEOTIDE SEQUENCE [LARGE SCALE GENOMIC DNA]</scope>
    <source>
        <strain evidence="2 3">CCMP1851</strain>
    </source>
</reference>
<organism evidence="2 3">
    <name type="scientific">Aureococcus anophagefferens</name>
    <name type="common">Harmful bloom alga</name>
    <dbReference type="NCBI Taxonomy" id="44056"/>
    <lineage>
        <taxon>Eukaryota</taxon>
        <taxon>Sar</taxon>
        <taxon>Stramenopiles</taxon>
        <taxon>Ochrophyta</taxon>
        <taxon>Pelagophyceae</taxon>
        <taxon>Pelagomonadales</taxon>
        <taxon>Pelagomonadaceae</taxon>
        <taxon>Aureococcus</taxon>
    </lineage>
</organism>
<dbReference type="EMBL" id="JBBJCI010000040">
    <property type="protein sequence ID" value="KAK7249622.1"/>
    <property type="molecule type" value="Genomic_DNA"/>
</dbReference>
<feature type="region of interest" description="Disordered" evidence="1">
    <location>
        <begin position="1"/>
        <end position="75"/>
    </location>
</feature>
<dbReference type="Proteomes" id="UP001363151">
    <property type="component" value="Unassembled WGS sequence"/>
</dbReference>
<accession>A0ABR1G9F5</accession>